<dbReference type="InterPro" id="IPR003594">
    <property type="entry name" value="HATPase_dom"/>
</dbReference>
<dbReference type="STRING" id="1172190.M947_10965"/>
<feature type="domain" description="Histidine kinase/HSP90-like ATPase" evidence="1">
    <location>
        <begin position="5"/>
        <end position="123"/>
    </location>
</feature>
<dbReference type="AlphaFoldDB" id="T0KCD5"/>
<evidence type="ECO:0000259" key="1">
    <source>
        <dbReference type="Pfam" id="PF13581"/>
    </source>
</evidence>
<keyword evidence="3" id="KW-1185">Reference proteome</keyword>
<evidence type="ECO:0000313" key="2">
    <source>
        <dbReference type="EMBL" id="EQB34394.1"/>
    </source>
</evidence>
<dbReference type="EMBL" id="AUPZ01000019">
    <property type="protein sequence ID" value="EQB34394.1"/>
    <property type="molecule type" value="Genomic_DNA"/>
</dbReference>
<dbReference type="CDD" id="cd16936">
    <property type="entry name" value="HATPase_RsbW-like"/>
    <property type="match status" value="1"/>
</dbReference>
<sequence>MGLNQLEDTLLKIEEYLEGADKKMKFKVMFICEELLTNLVRHADFEDRTPLITLEIESDKKSGFVMEYRDNSKAFNLQDYKDPNIDAEIEERELGGLGIYLVKKYAPNLEYEQKDGLNVLRLSL</sequence>
<dbReference type="Gene3D" id="3.30.565.10">
    <property type="entry name" value="Histidine kinase-like ATPase, C-terminal domain"/>
    <property type="match status" value="1"/>
</dbReference>
<organism evidence="2 3">
    <name type="scientific">Sulfurimonas hongkongensis</name>
    <dbReference type="NCBI Taxonomy" id="1172190"/>
    <lineage>
        <taxon>Bacteria</taxon>
        <taxon>Pseudomonadati</taxon>
        <taxon>Campylobacterota</taxon>
        <taxon>Epsilonproteobacteria</taxon>
        <taxon>Campylobacterales</taxon>
        <taxon>Sulfurimonadaceae</taxon>
        <taxon>Sulfurimonas</taxon>
    </lineage>
</organism>
<protein>
    <recommendedName>
        <fullName evidence="1">Histidine kinase/HSP90-like ATPase domain-containing protein</fullName>
    </recommendedName>
</protein>
<dbReference type="PATRIC" id="fig|1172190.3.peg.2115"/>
<evidence type="ECO:0000313" key="3">
    <source>
        <dbReference type="Proteomes" id="UP000015520"/>
    </source>
</evidence>
<dbReference type="InterPro" id="IPR036890">
    <property type="entry name" value="HATPase_C_sf"/>
</dbReference>
<reference evidence="2 3" key="1">
    <citation type="submission" date="2013-07" db="EMBL/GenBank/DDBJ databases">
        <title>Sulfurimonas hongkongensis AST-10 Genome Sequencing.</title>
        <authorList>
            <person name="Cai L."/>
            <person name="Zhang T."/>
        </authorList>
    </citation>
    <scope>NUCLEOTIDE SEQUENCE [LARGE SCALE GENOMIC DNA]</scope>
    <source>
        <strain evidence="2 3">AST-10</strain>
    </source>
</reference>
<name>T0KCD5_9BACT</name>
<accession>T0KCD5</accession>
<gene>
    <name evidence="2" type="ORF">M947_10965</name>
</gene>
<dbReference type="eggNOG" id="COG2172">
    <property type="taxonomic scope" value="Bacteria"/>
</dbReference>
<dbReference type="Pfam" id="PF13581">
    <property type="entry name" value="HATPase_c_2"/>
    <property type="match status" value="1"/>
</dbReference>
<dbReference type="Proteomes" id="UP000015520">
    <property type="component" value="Unassembled WGS sequence"/>
</dbReference>
<comment type="caution">
    <text evidence="2">The sequence shown here is derived from an EMBL/GenBank/DDBJ whole genome shotgun (WGS) entry which is preliminary data.</text>
</comment>
<proteinExistence type="predicted"/>